<reference evidence="3" key="1">
    <citation type="journal article" date="2019" name="Int. J. Syst. Evol. Microbiol.">
        <title>The Global Catalogue of Microorganisms (GCM) 10K type strain sequencing project: providing services to taxonomists for standard genome sequencing and annotation.</title>
        <authorList>
            <consortium name="The Broad Institute Genomics Platform"/>
            <consortium name="The Broad Institute Genome Sequencing Center for Infectious Disease"/>
            <person name="Wu L."/>
            <person name="Ma J."/>
        </authorList>
    </citation>
    <scope>NUCLEOTIDE SEQUENCE [LARGE SCALE GENOMIC DNA]</scope>
    <source>
        <strain evidence="3">IBRC-M 10908</strain>
    </source>
</reference>
<sequence>MEQWSVIVNELQNVNTPYVARVLEGPYATRDEALSRARSLAFEYKPKHPTFDKGRRVFEAPDGGITVFMRGAVSEHSFSLSVARELEPPRRAAPRPPRGRDY</sequence>
<proteinExistence type="predicted"/>
<organism evidence="2 3">
    <name type="scientific">Salininema proteolyticum</name>
    <dbReference type="NCBI Taxonomy" id="1607685"/>
    <lineage>
        <taxon>Bacteria</taxon>
        <taxon>Bacillati</taxon>
        <taxon>Actinomycetota</taxon>
        <taxon>Actinomycetes</taxon>
        <taxon>Glycomycetales</taxon>
        <taxon>Glycomycetaceae</taxon>
        <taxon>Salininema</taxon>
    </lineage>
</organism>
<feature type="region of interest" description="Disordered" evidence="1">
    <location>
        <begin position="80"/>
        <end position="102"/>
    </location>
</feature>
<protein>
    <recommendedName>
        <fullName evidence="4">SPOR domain-containing protein</fullName>
    </recommendedName>
</protein>
<gene>
    <name evidence="2" type="ORF">ACFPET_14735</name>
</gene>
<accession>A0ABV8U0U8</accession>
<evidence type="ECO:0000313" key="2">
    <source>
        <dbReference type="EMBL" id="MFC4336457.1"/>
    </source>
</evidence>
<name>A0ABV8U0U8_9ACTN</name>
<evidence type="ECO:0000313" key="3">
    <source>
        <dbReference type="Proteomes" id="UP001595823"/>
    </source>
</evidence>
<dbReference type="EMBL" id="JBHSDK010000021">
    <property type="protein sequence ID" value="MFC4336457.1"/>
    <property type="molecule type" value="Genomic_DNA"/>
</dbReference>
<evidence type="ECO:0008006" key="4">
    <source>
        <dbReference type="Google" id="ProtNLM"/>
    </source>
</evidence>
<evidence type="ECO:0000256" key="1">
    <source>
        <dbReference type="SAM" id="MobiDB-lite"/>
    </source>
</evidence>
<comment type="caution">
    <text evidence="2">The sequence shown here is derived from an EMBL/GenBank/DDBJ whole genome shotgun (WGS) entry which is preliminary data.</text>
</comment>
<dbReference type="RefSeq" id="WP_380622418.1">
    <property type="nucleotide sequence ID" value="NZ_JBHSDK010000021.1"/>
</dbReference>
<dbReference type="Proteomes" id="UP001595823">
    <property type="component" value="Unassembled WGS sequence"/>
</dbReference>
<keyword evidence="3" id="KW-1185">Reference proteome</keyword>